<dbReference type="Proteomes" id="UP000008070">
    <property type="component" value="Chromosome"/>
</dbReference>
<dbReference type="KEGG" id="mdi:METDI4301"/>
<dbReference type="AlphaFoldDB" id="C7CEI0"/>
<evidence type="ECO:0000313" key="1">
    <source>
        <dbReference type="EMBL" id="CAX25932.1"/>
    </source>
</evidence>
<organism evidence="1 2">
    <name type="scientific">Methylorubrum extorquens (strain DSM 6343 / CIP 106787 / DM4)</name>
    <name type="common">Methylobacterium extorquens</name>
    <dbReference type="NCBI Taxonomy" id="661410"/>
    <lineage>
        <taxon>Bacteria</taxon>
        <taxon>Pseudomonadati</taxon>
        <taxon>Pseudomonadota</taxon>
        <taxon>Alphaproteobacteria</taxon>
        <taxon>Hyphomicrobiales</taxon>
        <taxon>Methylobacteriaceae</taxon>
        <taxon>Methylorubrum</taxon>
    </lineage>
</organism>
<proteinExistence type="predicted"/>
<protein>
    <submittedName>
        <fullName evidence="1">Uncharacterized protein</fullName>
    </submittedName>
</protein>
<dbReference type="GeneID" id="72991138"/>
<gene>
    <name evidence="1" type="ORF">METD_I4301</name>
</gene>
<dbReference type="HOGENOM" id="CLU_184432_0_0_5"/>
<name>C7CEI0_METED</name>
<dbReference type="EMBL" id="FP103042">
    <property type="protein sequence ID" value="CAX25932.1"/>
    <property type="molecule type" value="Genomic_DNA"/>
</dbReference>
<dbReference type="RefSeq" id="WP_015823641.1">
    <property type="nucleotide sequence ID" value="NC_012988.1"/>
</dbReference>
<sequence>MRPAADGRLRRLRPTDRLLAWDRAVLPSYYDVLKDLYPDPGYGLAVAPDPAFHLARRRVSIEVFGVIACFRHGPALGAMLSMTGTSRPPRWPRPA</sequence>
<evidence type="ECO:0000313" key="2">
    <source>
        <dbReference type="Proteomes" id="UP000008070"/>
    </source>
</evidence>
<reference evidence="2" key="1">
    <citation type="journal article" date="2009" name="PLoS ONE">
        <title>Methylobacterium genome sequences: a reference blueprint to investigate microbial metabolism of C1 compounds from natural and industrial sources.</title>
        <authorList>
            <person name="Vuilleumier S."/>
            <person name="Chistoserdova L."/>
            <person name="Lee M.-C."/>
            <person name="Bringel F."/>
            <person name="Lajus A."/>
            <person name="Zhou Y."/>
            <person name="Gourion B."/>
            <person name="Barbe V."/>
            <person name="Chang J."/>
            <person name="Cruveiller S."/>
            <person name="Dossat C."/>
            <person name="Gillett W."/>
            <person name="Gruffaz C."/>
            <person name="Haugen E."/>
            <person name="Hourcade E."/>
            <person name="Levy R."/>
            <person name="Mangenot S."/>
            <person name="Muller E."/>
            <person name="Nadalig T."/>
            <person name="Pagni M."/>
            <person name="Penny C."/>
            <person name="Peyraud R."/>
            <person name="Robinson D.G."/>
            <person name="Roche D."/>
            <person name="Rouy Z."/>
            <person name="Saenampechek C."/>
            <person name="Salvignol G."/>
            <person name="Vallenet D."/>
            <person name="Wu Z."/>
            <person name="Marx C.J."/>
            <person name="Vorholt J.A."/>
            <person name="Olson M.V."/>
            <person name="Kaul R."/>
            <person name="Weissenbach J."/>
            <person name="Medigue C."/>
            <person name="Lidstrom M.E."/>
        </authorList>
    </citation>
    <scope>NUCLEOTIDE SEQUENCE [LARGE SCALE GENOMIC DNA]</scope>
    <source>
        <strain evidence="2">DSM 6343 / CIP 106787 / DM4</strain>
    </source>
</reference>
<accession>C7CEI0</accession>